<dbReference type="AlphaFoldDB" id="A0A0P7V6A1"/>
<sequence length="109" mass="12287">METVTLQLTIPEDLPPSVLNCLILRVKYRIKSFYISYDAVNESNTFGAGRIFLEVSKEVKLSSLSVKAKGKAKVLWSERYGQVTVVYHAKEKYFSQERVLVQERAAGGA</sequence>
<gene>
    <name evidence="1" type="ORF">Z043_102959</name>
</gene>
<dbReference type="InterPro" id="IPR014752">
    <property type="entry name" value="Arrestin-like_C"/>
</dbReference>
<evidence type="ECO:0008006" key="3">
    <source>
        <dbReference type="Google" id="ProtNLM"/>
    </source>
</evidence>
<comment type="caution">
    <text evidence="1">The sequence shown here is derived from an EMBL/GenBank/DDBJ whole genome shotgun (WGS) entry which is preliminary data.</text>
</comment>
<reference evidence="1 2" key="1">
    <citation type="submission" date="2015-08" db="EMBL/GenBank/DDBJ databases">
        <title>The genome of the Asian arowana (Scleropages formosus).</title>
        <authorList>
            <person name="Tan M.H."/>
            <person name="Gan H.M."/>
            <person name="Croft L.J."/>
            <person name="Austin C.M."/>
        </authorList>
    </citation>
    <scope>NUCLEOTIDE SEQUENCE [LARGE SCALE GENOMIC DNA]</scope>
    <source>
        <strain evidence="1">Aro1</strain>
    </source>
</reference>
<dbReference type="Gene3D" id="2.60.40.640">
    <property type="match status" value="1"/>
</dbReference>
<proteinExistence type="predicted"/>
<name>A0A0P7V6A1_SCLFO</name>
<organism evidence="1 2">
    <name type="scientific">Scleropages formosus</name>
    <name type="common">Asian bonytongue</name>
    <name type="synonym">Osteoglossum formosum</name>
    <dbReference type="NCBI Taxonomy" id="113540"/>
    <lineage>
        <taxon>Eukaryota</taxon>
        <taxon>Metazoa</taxon>
        <taxon>Chordata</taxon>
        <taxon>Craniata</taxon>
        <taxon>Vertebrata</taxon>
        <taxon>Euteleostomi</taxon>
        <taxon>Actinopterygii</taxon>
        <taxon>Neopterygii</taxon>
        <taxon>Teleostei</taxon>
        <taxon>Osteoglossocephala</taxon>
        <taxon>Osteoglossomorpha</taxon>
        <taxon>Osteoglossiformes</taxon>
        <taxon>Osteoglossidae</taxon>
        <taxon>Scleropages</taxon>
    </lineage>
</organism>
<dbReference type="STRING" id="113540.ENSSFOP00015025803"/>
<evidence type="ECO:0000313" key="2">
    <source>
        <dbReference type="Proteomes" id="UP000034805"/>
    </source>
</evidence>
<accession>A0A0P7V6A1</accession>
<protein>
    <recommendedName>
        <fullName evidence="3">Arrestin-like N-terminal domain-containing protein</fullName>
    </recommendedName>
</protein>
<dbReference type="Proteomes" id="UP000034805">
    <property type="component" value="Unassembled WGS sequence"/>
</dbReference>
<evidence type="ECO:0000313" key="1">
    <source>
        <dbReference type="EMBL" id="KPP77604.1"/>
    </source>
</evidence>
<dbReference type="EMBL" id="JARO02000723">
    <property type="protein sequence ID" value="KPP77604.1"/>
    <property type="molecule type" value="Genomic_DNA"/>
</dbReference>
<feature type="non-terminal residue" evidence="1">
    <location>
        <position position="109"/>
    </location>
</feature>